<feature type="region of interest" description="Disordered" evidence="1">
    <location>
        <begin position="1187"/>
        <end position="1206"/>
    </location>
</feature>
<feature type="region of interest" description="Disordered" evidence="1">
    <location>
        <begin position="1"/>
        <end position="73"/>
    </location>
</feature>
<feature type="compositionally biased region" description="Polar residues" evidence="1">
    <location>
        <begin position="450"/>
        <end position="477"/>
    </location>
</feature>
<dbReference type="SMART" id="SM00061">
    <property type="entry name" value="MATH"/>
    <property type="match status" value="1"/>
</dbReference>
<dbReference type="Pfam" id="PF24525">
    <property type="entry name" value="TTC3"/>
    <property type="match status" value="1"/>
</dbReference>
<dbReference type="InterPro" id="IPR056872">
    <property type="entry name" value="TTC3/DZIP3-like_helical"/>
</dbReference>
<sequence length="1615" mass="178152">MIRINATCGNTKTPLMMTSHSGETSPGGSNSLSNASLRTRTTGEENQASPHKSFNLDCYNSSPERDDESDQCDEDALSQLMLHSELFRQRSSIGVQTDYNEEFPPLKFLRALGEDPTMMMGHPPFLFNAGGAVSEVPSSLQQTHQLSIPSLSATVPTTTASAAMSVNAADATSSTSSDGMLQLVIQNFRHMSDTVRGPCKYIQGVPWRIMVMPRQHVVQKKGTQKCLGFFLQCCPDAYSESWSCQASAELRLISQKPGVPNFTRKTNHVYTAKENDWGYSCFMTWADILDEAQGYIKEDKVTLEVSVKADPPRNILTHKEFQKKIQDYKRLADLQCHRGLIDKAIECNTQALKFCKDKDPQCKTELEAQKAHLIEMKLKQSIQRIEKGGDGGKIEDDSATNLNALRQALGTTTRSNNSKTTKNKSTSTKDKETVTTGNNNVSNNNGTGVDRQQQNQRAGTPPYTTQQKSTIDQQSDQPLLKPTKNSRPIEPQIQKTSLVSTSTTGTTANNSSASSTEMLCAAGTKCKDDFDFMKDRYIEEEVLLPNQIKHFLCHLSEGGKSPSRLKDQIAKLEMIASPFEKHDPFLEELMKIDPKEADNALVKALAFTSIERESDREKCLSKVIRNKICESCLKEGHFQIEKRETSESGCQTEFARRVPAEVHADDATFRMMQQIQQQQHLVGHGQPTAEDYMNVLNNQAAFAAAAAAQQQQNQMHASINVSTLPPARRKKAAAKKSVQQHQQTFTAQHQQNILQQQLPQFMPKVASGRLQTDASQAMNAIGGLDLSDPRMEIFAAAAKPFIGTPGIVENLSALADLDLSKLQFPTETNSTDPNQGANIFSRQYIEEWFRYSARNVLKLNYDHAGDNKAAGTAAANYSVIETQQQQLYAATASSGTTEQEMQFNEAAALGVIQLNCLNARTIQQKVAEFVETLESHPNFRDLRTSIERLLSLSADDENFTNPEDTVSVVSVSEISGRDVELNREPPSHDFSNIQRLFLEDDPHDYMLLKELKQTEMVLATRLNSIMYQMHQASIADIVDRIELKTKTLEDKLKASKSEHLKMTTNEKKSAEQLSQLHKDLQTLNGKYEKLIQQLKERKNEIKKLEKKAKSEAQLATENNELHEKMDTMKKELAQVQRQLSDEQAKYKRDTQSLADSKKHLSIELNGRYAEVQKLTTQLEEKAQTLKKSEQQLANERKNSSQTISNLQERVKRSEVNLLEHKLDDGLRVLERAKDDCSQQIKLLEEQRQKRKSSSSDLEVIKKNIGEWENKREEVTALIVQAKNDFTGHIQSIKNGKQLSQLPKIQPVPSSSLVNQQQPSNGAIQQPMPPSPLPLDRKVITPPGRSHISASAPQQHGHPGAALGQHPNITATAQTGRQSIPSSANVTPVKFQTQPPGHLASIAPIGVRPQNYQNGISVPLASSSSTTMQQQKMSGCQRHSPQLSGASMMGGTQFHATAPPPPIQQFHVVGHPLPPVGQPSVPLQQQQTNAGGSGVAGSGSFQTWGGGWGDQLNNISELFGQGRSFGPLGSEFGGSGGNVIDGMRSASVIHPPAAGVIGAPSSTASVGNNSNNAPSSQPIGAGRNLLNVSPSQQQQRNGWPSFVADSWNMPLSGRQN</sequence>
<organism evidence="3 4">
    <name type="scientific">Globodera rostochiensis</name>
    <name type="common">Golden nematode worm</name>
    <name type="synonym">Heterodera rostochiensis</name>
    <dbReference type="NCBI Taxonomy" id="31243"/>
    <lineage>
        <taxon>Eukaryota</taxon>
        <taxon>Metazoa</taxon>
        <taxon>Ecdysozoa</taxon>
        <taxon>Nematoda</taxon>
        <taxon>Chromadorea</taxon>
        <taxon>Rhabditida</taxon>
        <taxon>Tylenchina</taxon>
        <taxon>Tylenchomorpha</taxon>
        <taxon>Tylenchoidea</taxon>
        <taxon>Heteroderidae</taxon>
        <taxon>Heteroderinae</taxon>
        <taxon>Globodera</taxon>
    </lineage>
</organism>
<dbReference type="PANTHER" id="PTHR47022">
    <property type="entry name" value="BTB AND MATH DOMAIN-CONTAINING PROTEIN 36-RELATED"/>
    <property type="match status" value="1"/>
</dbReference>
<evidence type="ECO:0000313" key="4">
    <source>
        <dbReference type="WBParaSite" id="Gr19_v10_g1518.t3"/>
    </source>
</evidence>
<dbReference type="InterPro" id="IPR008974">
    <property type="entry name" value="TRAF-like"/>
</dbReference>
<evidence type="ECO:0000313" key="3">
    <source>
        <dbReference type="Proteomes" id="UP000887572"/>
    </source>
</evidence>
<feature type="compositionally biased region" description="Polar residues" evidence="1">
    <location>
        <begin position="1308"/>
        <end position="1323"/>
    </location>
</feature>
<keyword evidence="3" id="KW-1185">Reference proteome</keyword>
<protein>
    <submittedName>
        <fullName evidence="4">MATH domain-containing protein</fullName>
    </submittedName>
</protein>
<proteinExistence type="predicted"/>
<evidence type="ECO:0000259" key="2">
    <source>
        <dbReference type="PROSITE" id="PS50144"/>
    </source>
</evidence>
<feature type="compositionally biased region" description="Polar residues" evidence="1">
    <location>
        <begin position="1585"/>
        <end position="1597"/>
    </location>
</feature>
<accession>A0A914H8G8</accession>
<dbReference type="InterPro" id="IPR002083">
    <property type="entry name" value="MATH/TRAF_dom"/>
</dbReference>
<feature type="region of interest" description="Disordered" evidence="1">
    <location>
        <begin position="1308"/>
        <end position="1365"/>
    </location>
</feature>
<reference evidence="4" key="1">
    <citation type="submission" date="2022-11" db="UniProtKB">
        <authorList>
            <consortium name="WormBaseParasite"/>
        </authorList>
    </citation>
    <scope>IDENTIFICATION</scope>
</reference>
<dbReference type="Proteomes" id="UP000887572">
    <property type="component" value="Unplaced"/>
</dbReference>
<name>A0A914H8G8_GLORO</name>
<feature type="compositionally biased region" description="Low complexity" evidence="1">
    <location>
        <begin position="496"/>
        <end position="513"/>
    </location>
</feature>
<dbReference type="PROSITE" id="PS50144">
    <property type="entry name" value="MATH"/>
    <property type="match status" value="1"/>
</dbReference>
<dbReference type="WBParaSite" id="Gr19_v10_g1518.t3">
    <property type="protein sequence ID" value="Gr19_v10_g1518.t3"/>
    <property type="gene ID" value="Gr19_v10_g1518"/>
</dbReference>
<feature type="region of interest" description="Disordered" evidence="1">
    <location>
        <begin position="407"/>
        <end position="513"/>
    </location>
</feature>
<dbReference type="Pfam" id="PF22486">
    <property type="entry name" value="MATH_2"/>
    <property type="match status" value="1"/>
</dbReference>
<evidence type="ECO:0000256" key="1">
    <source>
        <dbReference type="SAM" id="MobiDB-lite"/>
    </source>
</evidence>
<feature type="compositionally biased region" description="Polar residues" evidence="1">
    <location>
        <begin position="7"/>
        <end position="62"/>
    </location>
</feature>
<dbReference type="SUPFAM" id="SSF49599">
    <property type="entry name" value="TRAF domain-like"/>
    <property type="match status" value="1"/>
</dbReference>
<feature type="domain" description="MATH" evidence="2">
    <location>
        <begin position="178"/>
        <end position="307"/>
    </location>
</feature>
<feature type="region of interest" description="Disordered" evidence="1">
    <location>
        <begin position="1559"/>
        <end position="1615"/>
    </location>
</feature>
<feature type="compositionally biased region" description="Polar residues" evidence="1">
    <location>
        <begin position="1559"/>
        <end position="1577"/>
    </location>
</feature>
<dbReference type="Gene3D" id="2.60.210.10">
    <property type="entry name" value="Apoptosis, Tumor Necrosis Factor Receptor Associated Protein 2, Chain A"/>
    <property type="match status" value="1"/>
</dbReference>
<feature type="compositionally biased region" description="Basic and acidic residues" evidence="1">
    <location>
        <begin position="1187"/>
        <end position="1198"/>
    </location>
</feature>
<feature type="compositionally biased region" description="Low complexity" evidence="1">
    <location>
        <begin position="434"/>
        <end position="449"/>
    </location>
</feature>
<feature type="compositionally biased region" description="Low complexity" evidence="1">
    <location>
        <begin position="411"/>
        <end position="426"/>
    </location>
</feature>
<dbReference type="PANTHER" id="PTHR47022:SF1">
    <property type="entry name" value="BTB AND MATH DOMAIN-CONTAINING PROTEIN 36-RELATED"/>
    <property type="match status" value="1"/>
</dbReference>